<dbReference type="PANTHER" id="PTHR30336:SF20">
    <property type="entry name" value="DUF218 DOMAIN-CONTAINING PROTEIN"/>
    <property type="match status" value="1"/>
</dbReference>
<dbReference type="InterPro" id="IPR003848">
    <property type="entry name" value="DUF218"/>
</dbReference>
<keyword evidence="1" id="KW-0472">Membrane</keyword>
<dbReference type="Gene3D" id="3.40.50.620">
    <property type="entry name" value="HUPs"/>
    <property type="match status" value="1"/>
</dbReference>
<feature type="domain" description="DUF218" evidence="2">
    <location>
        <begin position="37"/>
        <end position="181"/>
    </location>
</feature>
<dbReference type="InterPro" id="IPR051599">
    <property type="entry name" value="Cell_Envelope_Assoc"/>
</dbReference>
<keyword evidence="1" id="KW-0812">Transmembrane</keyword>
<reference evidence="3" key="1">
    <citation type="submission" date="2022-04" db="EMBL/GenBank/DDBJ databases">
        <title>Halobacillus sp. isolated from saltern.</title>
        <authorList>
            <person name="Won M."/>
            <person name="Lee C.-M."/>
            <person name="Woen H.-Y."/>
            <person name="Kwon S.-W."/>
        </authorList>
    </citation>
    <scope>NUCLEOTIDE SEQUENCE</scope>
    <source>
        <strain evidence="3">SSHM10-5</strain>
    </source>
</reference>
<dbReference type="Proteomes" id="UP000830326">
    <property type="component" value="Chromosome"/>
</dbReference>
<proteinExistence type="predicted"/>
<dbReference type="CDD" id="cd06259">
    <property type="entry name" value="YdcF-like"/>
    <property type="match status" value="1"/>
</dbReference>
<sequence length="193" mass="21713">MKKWIVITIWLIVCYVAFTGYSIWTYGENQANKQAEAAIVLGAAQWNGEPSPVFEGRLKQGIELYKDGQVDYLIFTGGSSEEAVASEAEVGREYALEKGVPKSDILIESTSQVTKENLSNAKQVAKKEEVNSFLIVSDQYHLKRAVAMARENGMKAIGVPTDYSAYQTLETKMPFFLREWVYFLGYKLLDPFV</sequence>
<evidence type="ECO:0000313" key="4">
    <source>
        <dbReference type="Proteomes" id="UP000830326"/>
    </source>
</evidence>
<evidence type="ECO:0000313" key="3">
    <source>
        <dbReference type="EMBL" id="UOR11738.1"/>
    </source>
</evidence>
<keyword evidence="4" id="KW-1185">Reference proteome</keyword>
<protein>
    <submittedName>
        <fullName evidence="3">YdcF family protein</fullName>
    </submittedName>
</protein>
<dbReference type="EMBL" id="CP095075">
    <property type="protein sequence ID" value="UOR11738.1"/>
    <property type="molecule type" value="Genomic_DNA"/>
</dbReference>
<name>A0ABY4HA50_9BACI</name>
<gene>
    <name evidence="3" type="ORF">MUO15_19585</name>
</gene>
<accession>A0ABY4HA50</accession>
<organism evidence="3 4">
    <name type="scientific">Halobacillus amylolyticus</name>
    <dbReference type="NCBI Taxonomy" id="2932259"/>
    <lineage>
        <taxon>Bacteria</taxon>
        <taxon>Bacillati</taxon>
        <taxon>Bacillota</taxon>
        <taxon>Bacilli</taxon>
        <taxon>Bacillales</taxon>
        <taxon>Bacillaceae</taxon>
        <taxon>Halobacillus</taxon>
    </lineage>
</organism>
<dbReference type="PANTHER" id="PTHR30336">
    <property type="entry name" value="INNER MEMBRANE PROTEIN, PROBABLE PERMEASE"/>
    <property type="match status" value="1"/>
</dbReference>
<evidence type="ECO:0000256" key="1">
    <source>
        <dbReference type="SAM" id="Phobius"/>
    </source>
</evidence>
<dbReference type="RefSeq" id="WP_245031997.1">
    <property type="nucleotide sequence ID" value="NZ_CP095075.1"/>
</dbReference>
<evidence type="ECO:0000259" key="2">
    <source>
        <dbReference type="Pfam" id="PF02698"/>
    </source>
</evidence>
<dbReference type="InterPro" id="IPR014729">
    <property type="entry name" value="Rossmann-like_a/b/a_fold"/>
</dbReference>
<feature type="transmembrane region" description="Helical" evidence="1">
    <location>
        <begin position="5"/>
        <end position="24"/>
    </location>
</feature>
<keyword evidence="1" id="KW-1133">Transmembrane helix</keyword>
<dbReference type="Pfam" id="PF02698">
    <property type="entry name" value="DUF218"/>
    <property type="match status" value="1"/>
</dbReference>